<keyword evidence="2" id="KW-1185">Reference proteome</keyword>
<dbReference type="OrthoDB" id="8704783at2"/>
<proteinExistence type="predicted"/>
<dbReference type="AlphaFoldDB" id="A0A2N3U924"/>
<evidence type="ECO:0008006" key="3">
    <source>
        <dbReference type="Google" id="ProtNLM"/>
    </source>
</evidence>
<name>A0A2N3U924_9BACT</name>
<evidence type="ECO:0000313" key="2">
    <source>
        <dbReference type="Proteomes" id="UP000233782"/>
    </source>
</evidence>
<organism evidence="1 2">
    <name type="scientific">Pontibacter ramchanderi</name>
    <dbReference type="NCBI Taxonomy" id="1179743"/>
    <lineage>
        <taxon>Bacteria</taxon>
        <taxon>Pseudomonadati</taxon>
        <taxon>Bacteroidota</taxon>
        <taxon>Cytophagia</taxon>
        <taxon>Cytophagales</taxon>
        <taxon>Hymenobacteraceae</taxon>
        <taxon>Pontibacter</taxon>
    </lineage>
</organism>
<gene>
    <name evidence="1" type="ORF">BD749_3063</name>
</gene>
<dbReference type="Gene3D" id="3.40.50.12580">
    <property type="match status" value="1"/>
</dbReference>
<accession>A0A2N3U924</accession>
<protein>
    <recommendedName>
        <fullName evidence="3">Capsular polysaccharide biosynthesis protein</fullName>
    </recommendedName>
</protein>
<comment type="caution">
    <text evidence="1">The sequence shown here is derived from an EMBL/GenBank/DDBJ whole genome shotgun (WGS) entry which is preliminary data.</text>
</comment>
<dbReference type="SUPFAM" id="SSF53756">
    <property type="entry name" value="UDP-Glycosyltransferase/glycogen phosphorylase"/>
    <property type="match status" value="1"/>
</dbReference>
<sequence length="479" mass="55985">MERNKIIKSIIDFEGKYDVASWKINDIHIWPVIRLDLFFSHWNKHKSTEKIKRANKSSLIQDFLYSIFFILKKFKKSNVVFAGANSHRSWLNEKNINKYFDPLLDYLEDKNGKSFYLLEYDGVRESFDKFYKKSRIIELYRILHIAKIFERFRWKLKTKKFNSQLLGYNAFLIDAEAEGFEISGLKIEKLERKLSQIETYSTVFEIFFKKVNATHCFALCYYSKEMLAFNLAAYRLGVKSFDMQHGTQGPLHVAYTKWSNIPTKGYELLPKTFWCWDEDSCSHIGIWTDTTNNHSVIAGGNPWLSYLTYAKNNSFELPEKIILYTLQPIAPILDDYILKVIAKTANSYNWFIRLHPRQMHQYDTLIKLLEKHDLKNKVNIKDATDIPLPDLLKRTTIHISKFSGSILEAAQIGVPTIIIDEIGVASFNNLINHKLAFPLIDEDSTKLIELIEELGSYRITQKATDINDVFLNFEDSIKA</sequence>
<dbReference type="EMBL" id="PJMU01000003">
    <property type="protein sequence ID" value="PKV63224.1"/>
    <property type="molecule type" value="Genomic_DNA"/>
</dbReference>
<evidence type="ECO:0000313" key="1">
    <source>
        <dbReference type="EMBL" id="PKV63224.1"/>
    </source>
</evidence>
<dbReference type="Proteomes" id="UP000233782">
    <property type="component" value="Unassembled WGS sequence"/>
</dbReference>
<dbReference type="RefSeq" id="WP_101445850.1">
    <property type="nucleotide sequence ID" value="NZ_PJMU01000003.1"/>
</dbReference>
<reference evidence="1 2" key="1">
    <citation type="submission" date="2017-12" db="EMBL/GenBank/DDBJ databases">
        <title>Genomic Encyclopedia of Type Strains, Phase III (KMG-III): the genomes of soil and plant-associated and newly described type strains.</title>
        <authorList>
            <person name="Whitman W."/>
        </authorList>
    </citation>
    <scope>NUCLEOTIDE SEQUENCE [LARGE SCALE GENOMIC DNA]</scope>
    <source>
        <strain evidence="1 2">LP43</strain>
    </source>
</reference>
<dbReference type="InterPro" id="IPR043148">
    <property type="entry name" value="TagF_C"/>
</dbReference>